<evidence type="ECO:0000256" key="3">
    <source>
        <dbReference type="SAM" id="SignalP"/>
    </source>
</evidence>
<dbReference type="Pfam" id="PF05368">
    <property type="entry name" value="NmrA"/>
    <property type="match status" value="1"/>
</dbReference>
<comment type="similarity">
    <text evidence="1">Belongs to the NmrA-type oxidoreductase family.</text>
</comment>
<accession>A0A2K0SXI7</accession>
<dbReference type="GO" id="GO:0005634">
    <property type="term" value="C:nucleus"/>
    <property type="evidence" value="ECO:0007669"/>
    <property type="project" value="TreeGrafter"/>
</dbReference>
<evidence type="ECO:0000256" key="1">
    <source>
        <dbReference type="ARBA" id="ARBA00006328"/>
    </source>
</evidence>
<evidence type="ECO:0000313" key="5">
    <source>
        <dbReference type="EMBL" id="PNP37990.1"/>
    </source>
</evidence>
<feature type="signal peptide" evidence="3">
    <location>
        <begin position="1"/>
        <end position="21"/>
    </location>
</feature>
<dbReference type="InterPro" id="IPR051164">
    <property type="entry name" value="NmrA-like_oxidored"/>
</dbReference>
<sequence>MSLPLLVVVGALGSQGSGVVAAMLATSEPQYQIRALTSDPSSQAARSLATNPRISVELVDLNSQDSVLKAFRDANYIFANTAFPIGMSIAEGPAAAQKAEQEYGLNVVRAAAQISSLRHIIWSTLPDAESITDGKYRIPHFQSKVPAEKYLQVPKNGLLGRSTILRVGFYASNLKLGLYKPLYIKAIQKYLLILPCLPTSRFPFTGDESRNTGTIVRAILSQPEKTLGNYVLGVSEYMSCSDWALTFSKALSQQGKDVEVSFLETTLESYNRLQGHHAAEIGCMMSFFSDLKEESYTKGTAGSILTPEDLGVQTSMVSAEAMLKDMDWSSILA</sequence>
<protein>
    <recommendedName>
        <fullName evidence="4">NmrA-like domain-containing protein</fullName>
    </recommendedName>
</protein>
<dbReference type="AlphaFoldDB" id="A0A2K0SXI7"/>
<dbReference type="EMBL" id="MTYH01000115">
    <property type="protein sequence ID" value="PNP37990.1"/>
    <property type="molecule type" value="Genomic_DNA"/>
</dbReference>
<keyword evidence="3" id="KW-0732">Signal</keyword>
<dbReference type="PANTHER" id="PTHR42748">
    <property type="entry name" value="NITROGEN METABOLITE REPRESSION PROTEIN NMRA FAMILY MEMBER"/>
    <property type="match status" value="1"/>
</dbReference>
<dbReference type="OrthoDB" id="300709at2759"/>
<keyword evidence="2" id="KW-0521">NADP</keyword>
<evidence type="ECO:0000313" key="6">
    <source>
        <dbReference type="Proteomes" id="UP000236546"/>
    </source>
</evidence>
<feature type="chain" id="PRO_5014471667" description="NmrA-like domain-containing protein" evidence="3">
    <location>
        <begin position="22"/>
        <end position="333"/>
    </location>
</feature>
<dbReference type="Gene3D" id="3.90.25.10">
    <property type="entry name" value="UDP-galactose 4-epimerase, domain 1"/>
    <property type="match status" value="1"/>
</dbReference>
<gene>
    <name evidence="5" type="ORF">TGAMA5MH_10089</name>
</gene>
<dbReference type="PANTHER" id="PTHR42748:SF28">
    <property type="entry name" value="NMRA-LIKE DOMAIN-CONTAINING PROTEIN"/>
    <property type="match status" value="1"/>
</dbReference>
<dbReference type="InterPro" id="IPR008030">
    <property type="entry name" value="NmrA-like"/>
</dbReference>
<organism evidence="5 6">
    <name type="scientific">Trichoderma gamsii</name>
    <dbReference type="NCBI Taxonomy" id="398673"/>
    <lineage>
        <taxon>Eukaryota</taxon>
        <taxon>Fungi</taxon>
        <taxon>Dikarya</taxon>
        <taxon>Ascomycota</taxon>
        <taxon>Pezizomycotina</taxon>
        <taxon>Sordariomycetes</taxon>
        <taxon>Hypocreomycetidae</taxon>
        <taxon>Hypocreales</taxon>
        <taxon>Hypocreaceae</taxon>
        <taxon>Trichoderma</taxon>
    </lineage>
</organism>
<evidence type="ECO:0000256" key="2">
    <source>
        <dbReference type="ARBA" id="ARBA00022857"/>
    </source>
</evidence>
<evidence type="ECO:0000259" key="4">
    <source>
        <dbReference type="Pfam" id="PF05368"/>
    </source>
</evidence>
<dbReference type="Gene3D" id="3.40.50.720">
    <property type="entry name" value="NAD(P)-binding Rossmann-like Domain"/>
    <property type="match status" value="1"/>
</dbReference>
<proteinExistence type="inferred from homology"/>
<dbReference type="InterPro" id="IPR036291">
    <property type="entry name" value="NAD(P)-bd_dom_sf"/>
</dbReference>
<dbReference type="SUPFAM" id="SSF51735">
    <property type="entry name" value="NAD(P)-binding Rossmann-fold domains"/>
    <property type="match status" value="1"/>
</dbReference>
<name>A0A2K0SXI7_9HYPO</name>
<comment type="caution">
    <text evidence="5">The sequence shown here is derived from an EMBL/GenBank/DDBJ whole genome shotgun (WGS) entry which is preliminary data.</text>
</comment>
<feature type="domain" description="NmrA-like" evidence="4">
    <location>
        <begin position="6"/>
        <end position="294"/>
    </location>
</feature>
<reference evidence="5 6" key="1">
    <citation type="submission" date="2017-02" db="EMBL/GenBank/DDBJ databases">
        <title>Genomes of Trichoderma spp. with biocontrol activity.</title>
        <authorList>
            <person name="Gardiner D."/>
            <person name="Kazan K."/>
            <person name="Vos C."/>
            <person name="Harvey P."/>
        </authorList>
    </citation>
    <scope>NUCLEOTIDE SEQUENCE [LARGE SCALE GENOMIC DNA]</scope>
    <source>
        <strain evidence="5 6">A5MH</strain>
    </source>
</reference>
<dbReference type="Proteomes" id="UP000236546">
    <property type="component" value="Unassembled WGS sequence"/>
</dbReference>